<evidence type="ECO:0000313" key="2">
    <source>
        <dbReference type="EMBL" id="KAG5673689.1"/>
    </source>
</evidence>
<feature type="compositionally biased region" description="Acidic residues" evidence="1">
    <location>
        <begin position="507"/>
        <end position="521"/>
    </location>
</feature>
<protein>
    <submittedName>
        <fullName evidence="2">Uncharacterized protein</fullName>
    </submittedName>
</protein>
<accession>A0A9J6BUW3</accession>
<name>A0A9J6BUW3_POLVA</name>
<feature type="region of interest" description="Disordered" evidence="1">
    <location>
        <begin position="498"/>
        <end position="537"/>
    </location>
</feature>
<dbReference type="AlphaFoldDB" id="A0A9J6BUW3"/>
<sequence length="787" mass="90451">MGNSQSMNNLSLIEHRRQNTEFLRYSQIPYERPPPQQQLNHVNLREINNINGFSNLPKPIKVLPDVNNLPKLRSTNNGAILQTCGTITARKDTECGLHRSKSISETNPDDLFAIPSHFKMQRASTQLSITHTSKMKENKIAESKIGNNQVVKQPQQPVAIAAAKKSQFTAVERNSSRFIEKKMFGDTLKKQQEMELRQLRPQLRREKTFDMTLIHTTSPHNEREKFTPKFSPQVQQKRMTTKTNVADEQNIKSTHNSAIKNDRPSVEKMKTIDRKFIEKKKGLAGVLSNGFVSKNANEVSNNKKYTKEMISKRASPITKPQSIPKVALSSSKKVEPLKENKSNDSVKITQMIEKNQSQTDVVVRKFAEEVTKMSSAADLRQIQVQNESDHDSDSTNILISLRPTLPRRQLQIPHFSPTIAWKSLSTDINDEHNMLTDAQHLMMNDDMGIEKKIEKVYIEPSFNLPFTDNKSGDSGISADKEIGNSAEMLQSSMPSAYMIPSWTPQQDLEDDDSSDQQEQESENFPQSSHHSSNLGENNQASFKGSMFSFSLPRDQCIEKIDCNNFYSLQKFKKADIFDSMTNLNESQFPNNSGTSATDNNWLLGSQHNASAKIKINENCEKQRSQIISQMKNGRHVMYLPNSNSRMPPNEVKVSRNSSIEKEYYEPEHIEGVNLRSPSSKNHKFKFQSTIRVTERKKMAEKLSREAEEKEMQRLCELEAMKKVEEEFQKKRLREKNRLRQQLRINSLDNQQQQHHFDHNPRFSERRSNDTQTPYISRLVESKSARRH</sequence>
<proteinExistence type="predicted"/>
<feature type="region of interest" description="Disordered" evidence="1">
    <location>
        <begin position="744"/>
        <end position="787"/>
    </location>
</feature>
<reference evidence="2" key="1">
    <citation type="submission" date="2021-03" db="EMBL/GenBank/DDBJ databases">
        <title>Chromosome level genome of the anhydrobiotic midge Polypedilum vanderplanki.</title>
        <authorList>
            <person name="Yoshida Y."/>
            <person name="Kikawada T."/>
            <person name="Gusev O."/>
        </authorList>
    </citation>
    <scope>NUCLEOTIDE SEQUENCE</scope>
    <source>
        <strain evidence="2">NIAS01</strain>
        <tissue evidence="2">Whole body or cell culture</tissue>
    </source>
</reference>
<comment type="caution">
    <text evidence="2">The sequence shown here is derived from an EMBL/GenBank/DDBJ whole genome shotgun (WGS) entry which is preliminary data.</text>
</comment>
<feature type="compositionally biased region" description="Basic and acidic residues" evidence="1">
    <location>
        <begin position="754"/>
        <end position="768"/>
    </location>
</feature>
<organism evidence="2 3">
    <name type="scientific">Polypedilum vanderplanki</name>
    <name type="common">Sleeping chironomid midge</name>
    <dbReference type="NCBI Taxonomy" id="319348"/>
    <lineage>
        <taxon>Eukaryota</taxon>
        <taxon>Metazoa</taxon>
        <taxon>Ecdysozoa</taxon>
        <taxon>Arthropoda</taxon>
        <taxon>Hexapoda</taxon>
        <taxon>Insecta</taxon>
        <taxon>Pterygota</taxon>
        <taxon>Neoptera</taxon>
        <taxon>Endopterygota</taxon>
        <taxon>Diptera</taxon>
        <taxon>Nematocera</taxon>
        <taxon>Chironomoidea</taxon>
        <taxon>Chironomidae</taxon>
        <taxon>Chironominae</taxon>
        <taxon>Polypedilum</taxon>
        <taxon>Polypedilum</taxon>
    </lineage>
</organism>
<keyword evidence="3" id="KW-1185">Reference proteome</keyword>
<dbReference type="EMBL" id="JADBJN010000003">
    <property type="protein sequence ID" value="KAG5673689.1"/>
    <property type="molecule type" value="Genomic_DNA"/>
</dbReference>
<dbReference type="OrthoDB" id="5917823at2759"/>
<evidence type="ECO:0000256" key="1">
    <source>
        <dbReference type="SAM" id="MobiDB-lite"/>
    </source>
</evidence>
<feature type="compositionally biased region" description="Polar residues" evidence="1">
    <location>
        <begin position="523"/>
        <end position="537"/>
    </location>
</feature>
<gene>
    <name evidence="2" type="ORF">PVAND_003713</name>
</gene>
<evidence type="ECO:0000313" key="3">
    <source>
        <dbReference type="Proteomes" id="UP001107558"/>
    </source>
</evidence>
<dbReference type="Proteomes" id="UP001107558">
    <property type="component" value="Chromosome 3"/>
</dbReference>